<protein>
    <submittedName>
        <fullName evidence="2">Uncharacterized protein</fullName>
    </submittedName>
</protein>
<gene>
    <name evidence="2" type="ORF">SCBWM1_gp65</name>
</gene>
<evidence type="ECO:0000313" key="2">
    <source>
        <dbReference type="EMBL" id="ATW62749.1"/>
    </source>
</evidence>
<accession>A0A3G1L3J8</accession>
<dbReference type="EMBL" id="MG450654">
    <property type="protein sequence ID" value="ATW62749.1"/>
    <property type="molecule type" value="Genomic_DNA"/>
</dbReference>
<feature type="region of interest" description="Disordered" evidence="1">
    <location>
        <begin position="46"/>
        <end position="81"/>
    </location>
</feature>
<proteinExistence type="predicted"/>
<evidence type="ECO:0000313" key="3">
    <source>
        <dbReference type="Proteomes" id="UP000274731"/>
    </source>
</evidence>
<organism evidence="2 3">
    <name type="scientific">Synechococcus phage S-CBWM1</name>
    <dbReference type="NCBI Taxonomy" id="2053653"/>
    <lineage>
        <taxon>Viruses</taxon>
        <taxon>Duplodnaviria</taxon>
        <taxon>Heunggongvirae</taxon>
        <taxon>Uroviricota</taxon>
        <taxon>Caudoviricetes</taxon>
        <taxon>Aokuangvirus</taxon>
        <taxon>Aokuangvirus SCBWM1</taxon>
    </lineage>
</organism>
<dbReference type="Proteomes" id="UP000274731">
    <property type="component" value="Segment"/>
</dbReference>
<sequence>MPEQFLIVDSTTGTILQGTSCYILRDSDLSEEDLDIMECGSDWEIGGMAQRKGTPVRLPGDPGDSAPSPLAPGAQDQPPVP</sequence>
<name>A0A3G1L3J8_9CAUD</name>
<reference evidence="2 3" key="1">
    <citation type="journal article" date="2018" name="Environ. Microbiol.">
        <title>Novel phage-host interactions and evolution as revealed by a cyanomyovirus isolated from an estuarine environment.</title>
        <authorList>
            <person name="Xu Y."/>
            <person name="Zhang R."/>
            <person name="Wang N."/>
            <person name="Cai L."/>
            <person name="Tong Y."/>
            <person name="Sun Q."/>
            <person name="Chen F."/>
            <person name="Jiao N."/>
        </authorList>
    </citation>
    <scope>NUCLEOTIDE SEQUENCE [LARGE SCALE GENOMIC DNA]</scope>
</reference>
<keyword evidence="3" id="KW-1185">Reference proteome</keyword>
<evidence type="ECO:0000256" key="1">
    <source>
        <dbReference type="SAM" id="MobiDB-lite"/>
    </source>
</evidence>